<name>A0A432ZU00_9GAMM</name>
<evidence type="ECO:0000313" key="13">
    <source>
        <dbReference type="Proteomes" id="UP000287996"/>
    </source>
</evidence>
<evidence type="ECO:0000256" key="8">
    <source>
        <dbReference type="ARBA" id="ARBA00022737"/>
    </source>
</evidence>
<evidence type="ECO:0000256" key="3">
    <source>
        <dbReference type="ARBA" id="ARBA00004887"/>
    </source>
</evidence>
<dbReference type="CDD" id="cd00402">
    <property type="entry name" value="Riboflavin_synthase_like"/>
    <property type="match status" value="1"/>
</dbReference>
<dbReference type="InterPro" id="IPR017938">
    <property type="entry name" value="Riboflavin_synthase-like_b-brl"/>
</dbReference>
<evidence type="ECO:0000256" key="6">
    <source>
        <dbReference type="ARBA" id="ARBA00022619"/>
    </source>
</evidence>
<dbReference type="PROSITE" id="PS51177">
    <property type="entry name" value="LUMAZINE_BIND"/>
    <property type="match status" value="2"/>
</dbReference>
<evidence type="ECO:0000256" key="10">
    <source>
        <dbReference type="PROSITE-ProRule" id="PRU00524"/>
    </source>
</evidence>
<dbReference type="InterPro" id="IPR001783">
    <property type="entry name" value="Lumazine-bd"/>
</dbReference>
<dbReference type="EC" id="2.5.1.9" evidence="4 9"/>
<comment type="caution">
    <text evidence="12">The sequence shown here is derived from an EMBL/GenBank/DDBJ whole genome shotgun (WGS) entry which is preliminary data.</text>
</comment>
<feature type="repeat" description="Lumazine-binding" evidence="10">
    <location>
        <begin position="1"/>
        <end position="97"/>
    </location>
</feature>
<dbReference type="NCBIfam" id="NF006767">
    <property type="entry name" value="PRK09289.1"/>
    <property type="match status" value="1"/>
</dbReference>
<dbReference type="NCBIfam" id="TIGR00187">
    <property type="entry name" value="ribE"/>
    <property type="match status" value="1"/>
</dbReference>
<accession>A0A432ZU00</accession>
<keyword evidence="7" id="KW-0808">Transferase</keyword>
<keyword evidence="8" id="KW-0677">Repeat</keyword>
<evidence type="ECO:0000256" key="5">
    <source>
        <dbReference type="ARBA" id="ARBA00013950"/>
    </source>
</evidence>
<gene>
    <name evidence="12" type="ORF">CWI84_01255</name>
</gene>
<dbReference type="RefSeq" id="WP_126840758.1">
    <property type="nucleotide sequence ID" value="NZ_PIQH01000001.1"/>
</dbReference>
<feature type="domain" description="Lumazine-binding" evidence="11">
    <location>
        <begin position="98"/>
        <end position="194"/>
    </location>
</feature>
<reference evidence="12 13" key="1">
    <citation type="journal article" date="2011" name="Front. Microbiol.">
        <title>Genomic signatures of strain selection and enhancement in Bacillus atrophaeus var. globigii, a historical biowarfare simulant.</title>
        <authorList>
            <person name="Gibbons H.S."/>
            <person name="Broomall S.M."/>
            <person name="McNew L.A."/>
            <person name="Daligault H."/>
            <person name="Chapman C."/>
            <person name="Bruce D."/>
            <person name="Karavis M."/>
            <person name="Krepps M."/>
            <person name="McGregor P.A."/>
            <person name="Hong C."/>
            <person name="Park K.H."/>
            <person name="Akmal A."/>
            <person name="Feldman A."/>
            <person name="Lin J.S."/>
            <person name="Chang W.E."/>
            <person name="Higgs B.W."/>
            <person name="Demirev P."/>
            <person name="Lindquist J."/>
            <person name="Liem A."/>
            <person name="Fochler E."/>
            <person name="Read T.D."/>
            <person name="Tapia R."/>
            <person name="Johnson S."/>
            <person name="Bishop-Lilly K.A."/>
            <person name="Detter C."/>
            <person name="Han C."/>
            <person name="Sozhamannan S."/>
            <person name="Rosenzweig C.N."/>
            <person name="Skowronski E.W."/>
        </authorList>
    </citation>
    <scope>NUCLEOTIDE SEQUENCE [LARGE SCALE GENOMIC DNA]</scope>
    <source>
        <strain evidence="12 13">CC-PW-9</strain>
    </source>
</reference>
<protein>
    <recommendedName>
        <fullName evidence="5 9">Riboflavin synthase</fullName>
        <ecNumber evidence="4 9">2.5.1.9</ecNumber>
    </recommendedName>
</protein>
<dbReference type="Gene3D" id="2.40.30.20">
    <property type="match status" value="2"/>
</dbReference>
<dbReference type="Pfam" id="PF00677">
    <property type="entry name" value="Lum_binding"/>
    <property type="match status" value="2"/>
</dbReference>
<comment type="pathway">
    <text evidence="3">Cofactor biosynthesis; riboflavin biosynthesis; riboflavin from 2-hydroxy-3-oxobutyl phosphate and 5-amino-6-(D-ribitylamino)uracil: step 2/2.</text>
</comment>
<keyword evidence="13" id="KW-1185">Reference proteome</keyword>
<comment type="function">
    <text evidence="2">Catalyzes the dismutation of two molecules of 6,7-dimethyl-8-ribityllumazine, resulting in the formation of riboflavin and 5-amino-6-(D-ribitylamino)uracil.</text>
</comment>
<dbReference type="InterPro" id="IPR023366">
    <property type="entry name" value="ATP_synth_asu-like_sf"/>
</dbReference>
<dbReference type="PIRSF" id="PIRSF000498">
    <property type="entry name" value="Riboflavin_syn_A"/>
    <property type="match status" value="1"/>
</dbReference>
<dbReference type="InterPro" id="IPR026017">
    <property type="entry name" value="Lumazine-bd_dom"/>
</dbReference>
<evidence type="ECO:0000256" key="9">
    <source>
        <dbReference type="NCBIfam" id="TIGR00187"/>
    </source>
</evidence>
<dbReference type="GO" id="GO:0009231">
    <property type="term" value="P:riboflavin biosynthetic process"/>
    <property type="evidence" value="ECO:0007669"/>
    <property type="project" value="UniProtKB-KW"/>
</dbReference>
<dbReference type="AlphaFoldDB" id="A0A432ZU00"/>
<comment type="catalytic activity">
    <reaction evidence="1">
        <text>2 6,7-dimethyl-8-(1-D-ribityl)lumazine + H(+) = 5-amino-6-(D-ribitylamino)uracil + riboflavin</text>
        <dbReference type="Rhea" id="RHEA:20772"/>
        <dbReference type="ChEBI" id="CHEBI:15378"/>
        <dbReference type="ChEBI" id="CHEBI:15934"/>
        <dbReference type="ChEBI" id="CHEBI:57986"/>
        <dbReference type="ChEBI" id="CHEBI:58201"/>
        <dbReference type="EC" id="2.5.1.9"/>
    </reaction>
</comment>
<dbReference type="PANTHER" id="PTHR21098:SF0">
    <property type="entry name" value="RIBOFLAVIN SYNTHASE"/>
    <property type="match status" value="1"/>
</dbReference>
<evidence type="ECO:0000313" key="12">
    <source>
        <dbReference type="EMBL" id="RUO81415.1"/>
    </source>
</evidence>
<dbReference type="PANTHER" id="PTHR21098">
    <property type="entry name" value="RIBOFLAVIN SYNTHASE ALPHA CHAIN"/>
    <property type="match status" value="1"/>
</dbReference>
<evidence type="ECO:0000256" key="4">
    <source>
        <dbReference type="ARBA" id="ARBA00012827"/>
    </source>
</evidence>
<feature type="domain" description="Lumazine-binding" evidence="11">
    <location>
        <begin position="1"/>
        <end position="97"/>
    </location>
</feature>
<dbReference type="FunFam" id="2.40.30.20:FF:000003">
    <property type="entry name" value="Riboflavin synthase, alpha subunit"/>
    <property type="match status" value="1"/>
</dbReference>
<evidence type="ECO:0000256" key="1">
    <source>
        <dbReference type="ARBA" id="ARBA00000968"/>
    </source>
</evidence>
<feature type="repeat" description="Lumazine-binding" evidence="10">
    <location>
        <begin position="98"/>
        <end position="194"/>
    </location>
</feature>
<proteinExistence type="predicted"/>
<evidence type="ECO:0000256" key="2">
    <source>
        <dbReference type="ARBA" id="ARBA00002803"/>
    </source>
</evidence>
<evidence type="ECO:0000256" key="7">
    <source>
        <dbReference type="ARBA" id="ARBA00022679"/>
    </source>
</evidence>
<dbReference type="SUPFAM" id="SSF63380">
    <property type="entry name" value="Riboflavin synthase domain-like"/>
    <property type="match status" value="2"/>
</dbReference>
<dbReference type="NCBIfam" id="NF009566">
    <property type="entry name" value="PRK13020.1"/>
    <property type="match status" value="1"/>
</dbReference>
<sequence length="204" mass="22566">MFTGIVQTQATVHAITDKHEFRQLTLKVEPQFLIALEKGASIAINGCCLTAVAFDDSHVQFDVIDETLRLTNLGQLQQGDNVNFERSLKVGDEIGGHHVSGHIHTVGKVVDVRKSEDNWAIWIELPEPHQEYLFSKGFIAVNGASLTVGEVDGNRFSLHLIPETLRLTNLAQAQPGSALNIEMDQQTMTIVATVKRMLQRDGLQ</sequence>
<dbReference type="Proteomes" id="UP000287996">
    <property type="component" value="Unassembled WGS sequence"/>
</dbReference>
<organism evidence="12 13">
    <name type="scientific">Idiomarina tyrosinivorans</name>
    <dbReference type="NCBI Taxonomy" id="1445662"/>
    <lineage>
        <taxon>Bacteria</taxon>
        <taxon>Pseudomonadati</taxon>
        <taxon>Pseudomonadota</taxon>
        <taxon>Gammaproteobacteria</taxon>
        <taxon>Alteromonadales</taxon>
        <taxon>Idiomarinaceae</taxon>
        <taxon>Idiomarina</taxon>
    </lineage>
</organism>
<dbReference type="GO" id="GO:0004746">
    <property type="term" value="F:riboflavin synthase activity"/>
    <property type="evidence" value="ECO:0007669"/>
    <property type="project" value="UniProtKB-UniRule"/>
</dbReference>
<keyword evidence="6" id="KW-0686">Riboflavin biosynthesis</keyword>
<dbReference type="EMBL" id="PIQH01000001">
    <property type="protein sequence ID" value="RUO81415.1"/>
    <property type="molecule type" value="Genomic_DNA"/>
</dbReference>
<dbReference type="OrthoDB" id="9788537at2"/>
<evidence type="ECO:0000259" key="11">
    <source>
        <dbReference type="PROSITE" id="PS51177"/>
    </source>
</evidence>